<keyword evidence="4" id="KW-1185">Reference proteome</keyword>
<dbReference type="RefSeq" id="WP_138088718.1">
    <property type="nucleotide sequence ID" value="NZ_VAUV01000027.1"/>
</dbReference>
<sequence length="207" mass="21839">MNICLPKTIAAVTALTLLSGCANIQDDGTRTRTEGALAGSVLGGIAGGIIGHQSGRGWEGAAIGAAAGGLTGLAIGNHVANKKAAYRDEEAWLDACIARATQVNRDAVAYNNRLSNRIASLRSQVAAARASNNRSELRRLQTTVVTLRRETREQVELVDTEIDAQGEVVSETGSSNLRSRVSSLKSTRSSLRSNEERLADLGNQIDV</sequence>
<keyword evidence="1" id="KW-0732">Signal</keyword>
<evidence type="ECO:0000313" key="4">
    <source>
        <dbReference type="Proteomes" id="UP000306196"/>
    </source>
</evidence>
<evidence type="ECO:0000313" key="3">
    <source>
        <dbReference type="EMBL" id="TLD68326.1"/>
    </source>
</evidence>
<evidence type="ECO:0000256" key="1">
    <source>
        <dbReference type="SAM" id="SignalP"/>
    </source>
</evidence>
<comment type="caution">
    <text evidence="3">The sequence shown here is derived from an EMBL/GenBank/DDBJ whole genome shotgun (WGS) entry which is preliminary data.</text>
</comment>
<dbReference type="Proteomes" id="UP000306196">
    <property type="component" value="Unassembled WGS sequence"/>
</dbReference>
<protein>
    <recommendedName>
        <fullName evidence="2">YMGG-like Gly-zipper domain-containing protein</fullName>
    </recommendedName>
</protein>
<dbReference type="InterPro" id="IPR027367">
    <property type="entry name" value="Gly-zipper_YMGG"/>
</dbReference>
<dbReference type="EMBL" id="VAUV01000027">
    <property type="protein sequence ID" value="TLD68326.1"/>
    <property type="molecule type" value="Genomic_DNA"/>
</dbReference>
<feature type="domain" description="YMGG-like Gly-zipper" evidence="2">
    <location>
        <begin position="35"/>
        <end position="77"/>
    </location>
</feature>
<dbReference type="AlphaFoldDB" id="A0A5R8K7J7"/>
<feature type="chain" id="PRO_5024393242" description="YMGG-like Gly-zipper domain-containing protein" evidence="1">
    <location>
        <begin position="25"/>
        <end position="207"/>
    </location>
</feature>
<name>A0A5R8K7J7_9BACT</name>
<reference evidence="3 4" key="1">
    <citation type="submission" date="2019-05" db="EMBL/GenBank/DDBJ databases">
        <title>Verrucobacter flavum gen. nov., sp. nov. a new member of the family Verrucomicrobiaceae.</title>
        <authorList>
            <person name="Szuroczki S."/>
            <person name="Abbaszade G."/>
            <person name="Szabo A."/>
            <person name="Felfoldi T."/>
            <person name="Schumann P."/>
            <person name="Boka K."/>
            <person name="Keki Z."/>
            <person name="Toumi M."/>
            <person name="Toth E."/>
        </authorList>
    </citation>
    <scope>NUCLEOTIDE SEQUENCE [LARGE SCALE GENOMIC DNA]</scope>
    <source>
        <strain evidence="3 4">MG-N-17</strain>
    </source>
</reference>
<dbReference type="Pfam" id="PF13441">
    <property type="entry name" value="Gly-zipper_YMGG"/>
    <property type="match status" value="1"/>
</dbReference>
<dbReference type="OrthoDB" id="193694at2"/>
<evidence type="ECO:0000259" key="2">
    <source>
        <dbReference type="Pfam" id="PF13441"/>
    </source>
</evidence>
<gene>
    <name evidence="3" type="ORF">FEM03_23270</name>
</gene>
<dbReference type="PROSITE" id="PS51257">
    <property type="entry name" value="PROKAR_LIPOPROTEIN"/>
    <property type="match status" value="1"/>
</dbReference>
<organism evidence="3 4">
    <name type="scientific">Phragmitibacter flavus</name>
    <dbReference type="NCBI Taxonomy" id="2576071"/>
    <lineage>
        <taxon>Bacteria</taxon>
        <taxon>Pseudomonadati</taxon>
        <taxon>Verrucomicrobiota</taxon>
        <taxon>Verrucomicrobiia</taxon>
        <taxon>Verrucomicrobiales</taxon>
        <taxon>Verrucomicrobiaceae</taxon>
        <taxon>Phragmitibacter</taxon>
    </lineage>
</organism>
<proteinExistence type="predicted"/>
<feature type="signal peptide" evidence="1">
    <location>
        <begin position="1"/>
        <end position="24"/>
    </location>
</feature>
<accession>A0A5R8K7J7</accession>